<dbReference type="OrthoDB" id="5365194at2"/>
<name>A0A388SGY3_9BURK</name>
<evidence type="ECO:0008006" key="3">
    <source>
        <dbReference type="Google" id="ProtNLM"/>
    </source>
</evidence>
<dbReference type="SUPFAM" id="SSF81901">
    <property type="entry name" value="HCP-like"/>
    <property type="match status" value="2"/>
</dbReference>
<keyword evidence="2" id="KW-1185">Reference proteome</keyword>
<reference evidence="1 2" key="1">
    <citation type="journal article" date="2018" name="Int. J. Syst. Evol. Microbiol.">
        <title>Mesosutterella multiformis gen. nov., sp. nov., a member of the family Sutterellaceae and Sutterella megalosphaeroides sp. nov., isolated from human faeces.</title>
        <authorList>
            <person name="Sakamoto M."/>
            <person name="Ikeyama N."/>
            <person name="Kunihiro T."/>
            <person name="Iino T."/>
            <person name="Yuki M."/>
            <person name="Ohkuma M."/>
        </authorList>
    </citation>
    <scope>NUCLEOTIDE SEQUENCE [LARGE SCALE GENOMIC DNA]</scope>
    <source>
        <strain evidence="1 2">4NBBH2</strain>
    </source>
</reference>
<dbReference type="InterPro" id="IPR050767">
    <property type="entry name" value="Sel1_AlgK"/>
</dbReference>
<protein>
    <recommendedName>
        <fullName evidence="3">Sel1 repeat family protein</fullName>
    </recommendedName>
</protein>
<dbReference type="Gene3D" id="1.25.40.10">
    <property type="entry name" value="Tetratricopeptide repeat domain"/>
    <property type="match status" value="2"/>
</dbReference>
<evidence type="ECO:0000313" key="2">
    <source>
        <dbReference type="Proteomes" id="UP000266091"/>
    </source>
</evidence>
<dbReference type="InterPro" id="IPR006597">
    <property type="entry name" value="Sel1-like"/>
</dbReference>
<proteinExistence type="predicted"/>
<dbReference type="PANTHER" id="PTHR11102:SF160">
    <property type="entry name" value="ERAD-ASSOCIATED E3 UBIQUITIN-PROTEIN LIGASE COMPONENT HRD3"/>
    <property type="match status" value="1"/>
</dbReference>
<dbReference type="InterPro" id="IPR011990">
    <property type="entry name" value="TPR-like_helical_dom_sf"/>
</dbReference>
<dbReference type="Proteomes" id="UP000266091">
    <property type="component" value="Unassembled WGS sequence"/>
</dbReference>
<dbReference type="AlphaFoldDB" id="A0A388SGY3"/>
<organism evidence="1 2">
    <name type="scientific">Mesosutterella multiformis</name>
    <dbReference type="NCBI Taxonomy" id="2259133"/>
    <lineage>
        <taxon>Bacteria</taxon>
        <taxon>Pseudomonadati</taxon>
        <taxon>Pseudomonadota</taxon>
        <taxon>Betaproteobacteria</taxon>
        <taxon>Burkholderiales</taxon>
        <taxon>Sutterellaceae</taxon>
        <taxon>Mesosutterella</taxon>
    </lineage>
</organism>
<evidence type="ECO:0000313" key="1">
    <source>
        <dbReference type="EMBL" id="GBO93944.1"/>
    </source>
</evidence>
<dbReference type="SMART" id="SM00671">
    <property type="entry name" value="SEL1"/>
    <property type="match status" value="3"/>
</dbReference>
<dbReference type="RefSeq" id="WP_116270225.1">
    <property type="nucleotide sequence ID" value="NZ_BGZJ01000001.1"/>
</dbReference>
<dbReference type="Pfam" id="PF08238">
    <property type="entry name" value="Sel1"/>
    <property type="match status" value="3"/>
</dbReference>
<accession>A0A388SGY3</accession>
<dbReference type="EMBL" id="BGZJ01000001">
    <property type="protein sequence ID" value="GBO93944.1"/>
    <property type="molecule type" value="Genomic_DNA"/>
</dbReference>
<gene>
    <name evidence="1" type="ORF">MESMUL_12980</name>
</gene>
<comment type="caution">
    <text evidence="1">The sequence shown here is derived from an EMBL/GenBank/DDBJ whole genome shotgun (WGS) entry which is preliminary data.</text>
</comment>
<accession>A0A401LN34</accession>
<dbReference type="PANTHER" id="PTHR11102">
    <property type="entry name" value="SEL-1-LIKE PROTEIN"/>
    <property type="match status" value="1"/>
</dbReference>
<sequence length="288" mass="30289">MKSFQIFLIAVVVLAAAVYFTAGRANRPKGVSAMKLEALADAAEKGNPEAALEAAVRYGFGIRGVKEDWKESYVWASQAAKEGNEDALAAKAEMEVRGLGAMEEGQAAVDQISALAAGGNAGALYAVGFGKMMSENAPTRREGAAQIRAAADKGLPRAQYLLGLLMLKGDPDAGIDKNEAEGARLIEKAAKGAEPDALAAIGLCYLKGIGVPSDSLEAYTWLAVAAEENDRWQKAKTEAASGISGEAERDALPAVTFTRREYGPGKYHPNLAAHAAEYKRPFPGFPGE</sequence>